<dbReference type="EMBL" id="MHSS01000005">
    <property type="protein sequence ID" value="OHA48580.1"/>
    <property type="molecule type" value="Genomic_DNA"/>
</dbReference>
<feature type="domain" description="SpoVR protein-like N-terminal" evidence="1">
    <location>
        <begin position="8"/>
        <end position="159"/>
    </location>
</feature>
<evidence type="ECO:0000259" key="1">
    <source>
        <dbReference type="Pfam" id="PF04293"/>
    </source>
</evidence>
<evidence type="ECO:0000313" key="2">
    <source>
        <dbReference type="EMBL" id="OHA48580.1"/>
    </source>
</evidence>
<dbReference type="InterPro" id="IPR056174">
    <property type="entry name" value="SpoVR_N"/>
</dbReference>
<dbReference type="AlphaFoldDB" id="A0A1G2PJS7"/>
<dbReference type="STRING" id="1802362.A2806_00265"/>
<protein>
    <recommendedName>
        <fullName evidence="1">SpoVR protein-like N-terminal domain-containing protein</fullName>
    </recommendedName>
</protein>
<dbReference type="Proteomes" id="UP000177629">
    <property type="component" value="Unassembled WGS sequence"/>
</dbReference>
<dbReference type="InterPro" id="IPR007390">
    <property type="entry name" value="Spore_V_R"/>
</dbReference>
<evidence type="ECO:0000313" key="3">
    <source>
        <dbReference type="Proteomes" id="UP000177629"/>
    </source>
</evidence>
<gene>
    <name evidence="2" type="ORF">A2806_00265</name>
</gene>
<reference evidence="2 3" key="1">
    <citation type="journal article" date="2016" name="Nat. Commun.">
        <title>Thousands of microbial genomes shed light on interconnected biogeochemical processes in an aquifer system.</title>
        <authorList>
            <person name="Anantharaman K."/>
            <person name="Brown C.T."/>
            <person name="Hug L.A."/>
            <person name="Sharon I."/>
            <person name="Castelle C.J."/>
            <person name="Probst A.J."/>
            <person name="Thomas B.C."/>
            <person name="Singh A."/>
            <person name="Wilkins M.J."/>
            <person name="Karaoz U."/>
            <person name="Brodie E.L."/>
            <person name="Williams K.H."/>
            <person name="Hubbard S.S."/>
            <person name="Banfield J.F."/>
        </authorList>
    </citation>
    <scope>NUCLEOTIDE SEQUENCE [LARGE SCALE GENOMIC DNA]</scope>
</reference>
<proteinExistence type="predicted"/>
<feature type="domain" description="SpoVR protein-like N-terminal" evidence="1">
    <location>
        <begin position="165"/>
        <end position="341"/>
    </location>
</feature>
<accession>A0A1G2PJS7</accession>
<name>A0A1G2PJS7_9BACT</name>
<dbReference type="PANTHER" id="PTHR30029:SF2">
    <property type="entry name" value="STAGE V SPORULATION PROTEIN R"/>
    <property type="match status" value="1"/>
</dbReference>
<dbReference type="PANTHER" id="PTHR30029">
    <property type="entry name" value="STAGE V SPORULATION PROTEIN R"/>
    <property type="match status" value="1"/>
</dbReference>
<sequence>MSPEAMMVEFDAQIVPILKRLGLPSPDLDVELCETPAVVAYKAWREFPVRYPHWSSGKRLEFLEDAAKKPFLFFDIRGVPGRMTWLPISRSRALACFTWLHTRIHHAFTESNIAYQNAFLRITPEQVRDHARCVRALVNQYGLDVIEHTISSAHKVRRQWGLDVAPEGGILSILKDPALNPRMPSWRRDILQMVEDEWPLIAADEYLSLCDEGFTMWAQMKVLHELIFPAENAVDISRIIAQLLMLPQNPMVGIRPHLVGFWMFASVEARFGSAECLAVAQNCLDDSDFVRAYLTQDVAEQCGLGTASGTKISRGNLVVNELPDDPQEFQIIKEVLAQNIGRERHPKIRILGVDGDGTLSLEHIFEGKYLNQRIAMDHIVPDIADLWGNPVTLRFRDLQKAPQRQGEPIRGWIEVEETADPATGDIVRKTLGDFHPFTQDQPRLPGM</sequence>
<dbReference type="Pfam" id="PF04293">
    <property type="entry name" value="SpoVR"/>
    <property type="match status" value="2"/>
</dbReference>
<comment type="caution">
    <text evidence="2">The sequence shown here is derived from an EMBL/GenBank/DDBJ whole genome shotgun (WGS) entry which is preliminary data.</text>
</comment>
<organism evidence="2 3">
    <name type="scientific">Candidatus Terrybacteria bacterium RIFCSPHIGHO2_01_FULL_48_17</name>
    <dbReference type="NCBI Taxonomy" id="1802362"/>
    <lineage>
        <taxon>Bacteria</taxon>
        <taxon>Candidatus Terryibacteriota</taxon>
    </lineage>
</organism>